<feature type="region of interest" description="Disordered" evidence="1">
    <location>
        <begin position="1"/>
        <end position="26"/>
    </location>
</feature>
<reference evidence="2" key="2">
    <citation type="submission" date="2023-05" db="EMBL/GenBank/DDBJ databases">
        <authorList>
            <person name="Fouks B."/>
        </authorList>
    </citation>
    <scope>NUCLEOTIDE SEQUENCE</scope>
    <source>
        <strain evidence="2">Stay&amp;Tobe</strain>
        <tissue evidence="2">Testes</tissue>
    </source>
</reference>
<proteinExistence type="predicted"/>
<comment type="caution">
    <text evidence="2">The sequence shown here is derived from an EMBL/GenBank/DDBJ whole genome shotgun (WGS) entry which is preliminary data.</text>
</comment>
<evidence type="ECO:0000313" key="2">
    <source>
        <dbReference type="EMBL" id="KAJ9590513.1"/>
    </source>
</evidence>
<accession>A0AAD8A329</accession>
<dbReference type="EMBL" id="JASPKZ010004211">
    <property type="protein sequence ID" value="KAJ9590513.1"/>
    <property type="molecule type" value="Genomic_DNA"/>
</dbReference>
<reference evidence="2" key="1">
    <citation type="journal article" date="2023" name="IScience">
        <title>Live-bearing cockroach genome reveals convergent evolutionary mechanisms linked to viviparity in insects and beyond.</title>
        <authorList>
            <person name="Fouks B."/>
            <person name="Harrison M.C."/>
            <person name="Mikhailova A.A."/>
            <person name="Marchal E."/>
            <person name="English S."/>
            <person name="Carruthers M."/>
            <person name="Jennings E.C."/>
            <person name="Chiamaka E.L."/>
            <person name="Frigard R.A."/>
            <person name="Pippel M."/>
            <person name="Attardo G.M."/>
            <person name="Benoit J.B."/>
            <person name="Bornberg-Bauer E."/>
            <person name="Tobe S.S."/>
        </authorList>
    </citation>
    <scope>NUCLEOTIDE SEQUENCE</scope>
    <source>
        <strain evidence="2">Stay&amp;Tobe</strain>
    </source>
</reference>
<organism evidence="2 3">
    <name type="scientific">Diploptera punctata</name>
    <name type="common">Pacific beetle cockroach</name>
    <dbReference type="NCBI Taxonomy" id="6984"/>
    <lineage>
        <taxon>Eukaryota</taxon>
        <taxon>Metazoa</taxon>
        <taxon>Ecdysozoa</taxon>
        <taxon>Arthropoda</taxon>
        <taxon>Hexapoda</taxon>
        <taxon>Insecta</taxon>
        <taxon>Pterygota</taxon>
        <taxon>Neoptera</taxon>
        <taxon>Polyneoptera</taxon>
        <taxon>Dictyoptera</taxon>
        <taxon>Blattodea</taxon>
        <taxon>Blaberoidea</taxon>
        <taxon>Blaberidae</taxon>
        <taxon>Diplopterinae</taxon>
        <taxon>Diploptera</taxon>
    </lineage>
</organism>
<name>A0AAD8A329_DIPPU</name>
<feature type="non-terminal residue" evidence="2">
    <location>
        <position position="1"/>
    </location>
</feature>
<protein>
    <submittedName>
        <fullName evidence="2">Uncharacterized protein</fullName>
    </submittedName>
</protein>
<sequence length="121" mass="13872">MTNSSECSRQAECQDDHADDNSQPQLIAERSQEIVPIEGSSTWLPDHYAGTKILKNMFKKFYITSITNGWRKLTWLNIHDNRSNNIAVNMGPQTSPVLCNLFSKLNIAESNEHYADMNFMY</sequence>
<gene>
    <name evidence="2" type="ORF">L9F63_016464</name>
</gene>
<keyword evidence="3" id="KW-1185">Reference proteome</keyword>
<evidence type="ECO:0000313" key="3">
    <source>
        <dbReference type="Proteomes" id="UP001233999"/>
    </source>
</evidence>
<dbReference type="Proteomes" id="UP001233999">
    <property type="component" value="Unassembled WGS sequence"/>
</dbReference>
<evidence type="ECO:0000256" key="1">
    <source>
        <dbReference type="SAM" id="MobiDB-lite"/>
    </source>
</evidence>
<dbReference type="AlphaFoldDB" id="A0AAD8A329"/>
<feature type="non-terminal residue" evidence="2">
    <location>
        <position position="121"/>
    </location>
</feature>